<dbReference type="OrthoDB" id="252722at2759"/>
<dbReference type="PANTHER" id="PTHR47724">
    <property type="entry name" value="PEPTIDYL-PROLYL CIS-TRANS ISOMERASE CYP26-2, CHLOROPLASTIC"/>
    <property type="match status" value="1"/>
</dbReference>
<dbReference type="InterPro" id="IPR029000">
    <property type="entry name" value="Cyclophilin-like_dom_sf"/>
</dbReference>
<protein>
    <recommendedName>
        <fullName evidence="2">PPIase cyclophilin-type domain-containing protein</fullName>
    </recommendedName>
</protein>
<proteinExistence type="predicted"/>
<dbReference type="RefSeq" id="XP_002508536.1">
    <property type="nucleotide sequence ID" value="XM_002508490.1"/>
</dbReference>
<evidence type="ECO:0000313" key="3">
    <source>
        <dbReference type="EMBL" id="ACO69794.1"/>
    </source>
</evidence>
<name>C1FHC3_MICCC</name>
<dbReference type="GO" id="GO:0003755">
    <property type="term" value="F:peptidyl-prolyl cis-trans isomerase activity"/>
    <property type="evidence" value="ECO:0007669"/>
    <property type="project" value="InterPro"/>
</dbReference>
<keyword evidence="4" id="KW-1185">Reference proteome</keyword>
<dbReference type="InterPro" id="IPR044185">
    <property type="entry name" value="CYP26-2-like"/>
</dbReference>
<feature type="non-terminal residue" evidence="3">
    <location>
        <position position="1"/>
    </location>
</feature>
<dbReference type="EMBL" id="CP001576">
    <property type="protein sequence ID" value="ACO69794.1"/>
    <property type="molecule type" value="Genomic_DNA"/>
</dbReference>
<dbReference type="GO" id="GO:0009507">
    <property type="term" value="C:chloroplast"/>
    <property type="evidence" value="ECO:0007669"/>
    <property type="project" value="TreeGrafter"/>
</dbReference>
<dbReference type="AlphaFoldDB" id="C1FHC3"/>
<dbReference type="InterPro" id="IPR002130">
    <property type="entry name" value="Cyclophilin-type_PPIase_dom"/>
</dbReference>
<organism evidence="3 4">
    <name type="scientific">Micromonas commoda (strain RCC299 / NOUM17 / CCMP2709)</name>
    <name type="common">Picoplanktonic green alga</name>
    <dbReference type="NCBI Taxonomy" id="296587"/>
    <lineage>
        <taxon>Eukaryota</taxon>
        <taxon>Viridiplantae</taxon>
        <taxon>Chlorophyta</taxon>
        <taxon>Mamiellophyceae</taxon>
        <taxon>Mamiellales</taxon>
        <taxon>Mamiellaceae</taxon>
        <taxon>Micromonas</taxon>
    </lineage>
</organism>
<feature type="domain" description="PPIase cyclophilin-type" evidence="2">
    <location>
        <begin position="39"/>
        <end position="93"/>
    </location>
</feature>
<dbReference type="Gene3D" id="2.40.100.10">
    <property type="entry name" value="Cyclophilin-like"/>
    <property type="match status" value="1"/>
</dbReference>
<dbReference type="KEGG" id="mis:MICPUN_85900"/>
<dbReference type="STRING" id="296587.C1FHC3"/>
<dbReference type="GeneID" id="8246814"/>
<evidence type="ECO:0000256" key="1">
    <source>
        <dbReference type="SAM" id="MobiDB-lite"/>
    </source>
</evidence>
<dbReference type="Proteomes" id="UP000002009">
    <property type="component" value="Chromosome 10"/>
</dbReference>
<dbReference type="eggNOG" id="KOG0865">
    <property type="taxonomic scope" value="Eukaryota"/>
</dbReference>
<dbReference type="Pfam" id="PF00160">
    <property type="entry name" value="Pro_isomerase"/>
    <property type="match status" value="1"/>
</dbReference>
<accession>C1FHC3</accession>
<gene>
    <name evidence="3" type="ORF">MICPUN_85900</name>
</gene>
<evidence type="ECO:0000259" key="2">
    <source>
        <dbReference type="Pfam" id="PF00160"/>
    </source>
</evidence>
<feature type="region of interest" description="Disordered" evidence="1">
    <location>
        <begin position="1"/>
        <end position="23"/>
    </location>
</feature>
<reference evidence="3 4" key="1">
    <citation type="journal article" date="2009" name="Science">
        <title>Green evolution and dynamic adaptations revealed by genomes of the marine picoeukaryotes Micromonas.</title>
        <authorList>
            <person name="Worden A.Z."/>
            <person name="Lee J.H."/>
            <person name="Mock T."/>
            <person name="Rouze P."/>
            <person name="Simmons M.P."/>
            <person name="Aerts A.L."/>
            <person name="Allen A.E."/>
            <person name="Cuvelier M.L."/>
            <person name="Derelle E."/>
            <person name="Everett M.V."/>
            <person name="Foulon E."/>
            <person name="Grimwood J."/>
            <person name="Gundlach H."/>
            <person name="Henrissat B."/>
            <person name="Napoli C."/>
            <person name="McDonald S.M."/>
            <person name="Parker M.S."/>
            <person name="Rombauts S."/>
            <person name="Salamov A."/>
            <person name="Von Dassow P."/>
            <person name="Badger J.H."/>
            <person name="Coutinho P.M."/>
            <person name="Demir E."/>
            <person name="Dubchak I."/>
            <person name="Gentemann C."/>
            <person name="Eikrem W."/>
            <person name="Gready J.E."/>
            <person name="John U."/>
            <person name="Lanier W."/>
            <person name="Lindquist E.A."/>
            <person name="Lucas S."/>
            <person name="Mayer K.F."/>
            <person name="Moreau H."/>
            <person name="Not F."/>
            <person name="Otillar R."/>
            <person name="Panaud O."/>
            <person name="Pangilinan J."/>
            <person name="Paulsen I."/>
            <person name="Piegu B."/>
            <person name="Poliakov A."/>
            <person name="Robbens S."/>
            <person name="Schmutz J."/>
            <person name="Toulza E."/>
            <person name="Wyss T."/>
            <person name="Zelensky A."/>
            <person name="Zhou K."/>
            <person name="Armbrust E.V."/>
            <person name="Bhattacharya D."/>
            <person name="Goodenough U.W."/>
            <person name="Van de Peer Y."/>
            <person name="Grigoriev I.V."/>
        </authorList>
    </citation>
    <scope>NUCLEOTIDE SEQUENCE [LARGE SCALE GENOMIC DNA]</scope>
    <source>
        <strain evidence="4">RCC299 / NOUM17</strain>
    </source>
</reference>
<dbReference type="OMA" id="FRKVQFM"/>
<evidence type="ECO:0000313" key="4">
    <source>
        <dbReference type="Proteomes" id="UP000002009"/>
    </source>
</evidence>
<sequence length="143" mass="14680">RAGLVSLTVERGAPPPPPKERLVSMNGKFVTVKDPPPPGPNGTGFVVTVSGGASDTPGETADILDRTNVVVGTVLEGMDVVEAIAALPTVKDNSSSPFFAVAKSIGDKRATVAEQAFGKPFAKVTVARCGIVRDEPPAPSETE</sequence>
<dbReference type="PANTHER" id="PTHR47724:SF1">
    <property type="entry name" value="PEPTIDYL-PROLYL CIS-TRANS ISOMERASE CYP26-2, CHLOROPLASTIC"/>
    <property type="match status" value="1"/>
</dbReference>
<dbReference type="SUPFAM" id="SSF50891">
    <property type="entry name" value="Cyclophilin-like"/>
    <property type="match status" value="1"/>
</dbReference>
<dbReference type="InParanoid" id="C1FHC3"/>